<proteinExistence type="inferred from homology"/>
<dbReference type="PANTHER" id="PTHR35201">
    <property type="entry name" value="TERPENE SYNTHASE"/>
    <property type="match status" value="1"/>
</dbReference>
<dbReference type="STRING" id="139420.A0A371D5C8"/>
<accession>A0A371D5C8</accession>
<dbReference type="Proteomes" id="UP000256964">
    <property type="component" value="Unassembled WGS sequence"/>
</dbReference>
<comment type="cofactor">
    <cofactor evidence="1 6">
        <name>Mg(2+)</name>
        <dbReference type="ChEBI" id="CHEBI:18420"/>
    </cofactor>
</comment>
<dbReference type="PANTHER" id="PTHR35201:SF4">
    <property type="entry name" value="BETA-PINACENE SYNTHASE-RELATED"/>
    <property type="match status" value="1"/>
</dbReference>
<evidence type="ECO:0000313" key="8">
    <source>
        <dbReference type="Proteomes" id="UP000256964"/>
    </source>
</evidence>
<dbReference type="AlphaFoldDB" id="A0A371D5C8"/>
<organism evidence="7 8">
    <name type="scientific">Lentinus brumalis</name>
    <dbReference type="NCBI Taxonomy" id="2498619"/>
    <lineage>
        <taxon>Eukaryota</taxon>
        <taxon>Fungi</taxon>
        <taxon>Dikarya</taxon>
        <taxon>Basidiomycota</taxon>
        <taxon>Agaricomycotina</taxon>
        <taxon>Agaricomycetes</taxon>
        <taxon>Polyporales</taxon>
        <taxon>Polyporaceae</taxon>
        <taxon>Lentinus</taxon>
    </lineage>
</organism>
<keyword evidence="3 6" id="KW-0479">Metal-binding</keyword>
<name>A0A371D5C8_9APHY</name>
<dbReference type="SMR" id="A0A371D5C8"/>
<dbReference type="EC" id="4.2.3.-" evidence="6"/>
<comment type="similarity">
    <text evidence="2 6">Belongs to the terpene synthase family.</text>
</comment>
<dbReference type="GO" id="GO:0008299">
    <property type="term" value="P:isoprenoid biosynthetic process"/>
    <property type="evidence" value="ECO:0007669"/>
    <property type="project" value="UniProtKB-ARBA"/>
</dbReference>
<dbReference type="GO" id="GO:0010333">
    <property type="term" value="F:terpene synthase activity"/>
    <property type="evidence" value="ECO:0007669"/>
    <property type="project" value="InterPro"/>
</dbReference>
<dbReference type="GO" id="GO:0046872">
    <property type="term" value="F:metal ion binding"/>
    <property type="evidence" value="ECO:0007669"/>
    <property type="project" value="UniProtKB-KW"/>
</dbReference>
<evidence type="ECO:0000256" key="4">
    <source>
        <dbReference type="ARBA" id="ARBA00022842"/>
    </source>
</evidence>
<evidence type="ECO:0000256" key="1">
    <source>
        <dbReference type="ARBA" id="ARBA00001946"/>
    </source>
</evidence>
<dbReference type="Pfam" id="PF19086">
    <property type="entry name" value="Terpene_syn_C_2"/>
    <property type="match status" value="1"/>
</dbReference>
<keyword evidence="5 6" id="KW-0456">Lyase</keyword>
<dbReference type="OrthoDB" id="6486656at2759"/>
<dbReference type="InterPro" id="IPR034686">
    <property type="entry name" value="Terpene_cyclase-like_2"/>
</dbReference>
<evidence type="ECO:0000256" key="6">
    <source>
        <dbReference type="RuleBase" id="RU366034"/>
    </source>
</evidence>
<dbReference type="Gene3D" id="1.10.600.10">
    <property type="entry name" value="Farnesyl Diphosphate Synthase"/>
    <property type="match status" value="1"/>
</dbReference>
<evidence type="ECO:0000256" key="5">
    <source>
        <dbReference type="ARBA" id="ARBA00023239"/>
    </source>
</evidence>
<dbReference type="SFLD" id="SFLDS00005">
    <property type="entry name" value="Isoprenoid_Synthase_Type_I"/>
    <property type="match status" value="1"/>
</dbReference>
<evidence type="ECO:0000256" key="2">
    <source>
        <dbReference type="ARBA" id="ARBA00006333"/>
    </source>
</evidence>
<dbReference type="EMBL" id="KZ857416">
    <property type="protein sequence ID" value="RDX47731.1"/>
    <property type="molecule type" value="Genomic_DNA"/>
</dbReference>
<evidence type="ECO:0000256" key="3">
    <source>
        <dbReference type="ARBA" id="ARBA00022723"/>
    </source>
</evidence>
<keyword evidence="4 6" id="KW-0460">Magnesium</keyword>
<keyword evidence="8" id="KW-1185">Reference proteome</keyword>
<dbReference type="InterPro" id="IPR008949">
    <property type="entry name" value="Isoprenoid_synthase_dom_sf"/>
</dbReference>
<dbReference type="SUPFAM" id="SSF48576">
    <property type="entry name" value="Terpenoid synthases"/>
    <property type="match status" value="1"/>
</dbReference>
<dbReference type="SFLD" id="SFLDG01020">
    <property type="entry name" value="Terpene_Cyclase_Like_2"/>
    <property type="match status" value="1"/>
</dbReference>
<sequence length="382" mass="44231">MSVTITPATLLEPTWSVVGRTEDGRDRKYLYLPDTMAKWPWPRKINPYYEEVAAESNAWLRCFTLFTPESQYAYETCDFGRIASLAYPDALRTGVDLMNVFFVVDEYTDVEPAHGVRDIIEIVIDALQNPDKPRPEGEIMLGEVTRQFWARGRTTATPEAAKHFVESFTDYLNAVIVQADDRDNDTIHTIDSYFETRRENVGTRPSYVPGELHLSIPDEAFYHPVIKELEHLTTDLIILDNDIASYNKEQATGDDRYNILTITMHQFNTDFDSAMKWVANFHNEVEMRFLNALNRVPSWGPEVDKQVAVYIEHLANWPRCNDCWNFESGRYFGSKGLEYQKTRLVPMLPKRPRNPNLRRENVEVLLVDRIEEMMSGSRAIRA</sequence>
<protein>
    <recommendedName>
        <fullName evidence="6">Terpene synthase</fullName>
        <ecNumber evidence="6">4.2.3.-</ecNumber>
    </recommendedName>
</protein>
<reference evidence="7 8" key="1">
    <citation type="journal article" date="2018" name="Biotechnol. Biofuels">
        <title>Integrative visual omics of the white-rot fungus Polyporus brumalis exposes the biotechnological potential of its oxidative enzymes for delignifying raw plant biomass.</title>
        <authorList>
            <person name="Miyauchi S."/>
            <person name="Rancon A."/>
            <person name="Drula E."/>
            <person name="Hage H."/>
            <person name="Chaduli D."/>
            <person name="Favel A."/>
            <person name="Grisel S."/>
            <person name="Henrissat B."/>
            <person name="Herpoel-Gimbert I."/>
            <person name="Ruiz-Duenas F.J."/>
            <person name="Chevret D."/>
            <person name="Hainaut M."/>
            <person name="Lin J."/>
            <person name="Wang M."/>
            <person name="Pangilinan J."/>
            <person name="Lipzen A."/>
            <person name="Lesage-Meessen L."/>
            <person name="Navarro D."/>
            <person name="Riley R."/>
            <person name="Grigoriev I.V."/>
            <person name="Zhou S."/>
            <person name="Raouche S."/>
            <person name="Rosso M.N."/>
        </authorList>
    </citation>
    <scope>NUCLEOTIDE SEQUENCE [LARGE SCALE GENOMIC DNA]</scope>
    <source>
        <strain evidence="7 8">BRFM 1820</strain>
    </source>
</reference>
<evidence type="ECO:0000313" key="7">
    <source>
        <dbReference type="EMBL" id="RDX47731.1"/>
    </source>
</evidence>
<gene>
    <name evidence="7" type="ORF">OH76DRAFT_1353667</name>
</gene>